<evidence type="ECO:0000256" key="3">
    <source>
        <dbReference type="ARBA" id="ARBA00022475"/>
    </source>
</evidence>
<protein>
    <submittedName>
        <fullName evidence="9">Thiamin ABC transporter, transmembrane component</fullName>
    </submittedName>
</protein>
<dbReference type="GO" id="GO:0005886">
    <property type="term" value="C:plasma membrane"/>
    <property type="evidence" value="ECO:0007669"/>
    <property type="project" value="UniProtKB-SubCell"/>
</dbReference>
<reference evidence="9" key="1">
    <citation type="submission" date="2018-06" db="EMBL/GenBank/DDBJ databases">
        <authorList>
            <person name="Zhirakovskaya E."/>
        </authorList>
    </citation>
    <scope>NUCLEOTIDE SEQUENCE</scope>
</reference>
<dbReference type="SUPFAM" id="SSF161098">
    <property type="entry name" value="MetI-like"/>
    <property type="match status" value="2"/>
</dbReference>
<feature type="transmembrane region" description="Helical" evidence="7">
    <location>
        <begin position="279"/>
        <end position="304"/>
    </location>
</feature>
<feature type="transmembrane region" description="Helical" evidence="7">
    <location>
        <begin position="12"/>
        <end position="34"/>
    </location>
</feature>
<evidence type="ECO:0000256" key="7">
    <source>
        <dbReference type="SAM" id="Phobius"/>
    </source>
</evidence>
<dbReference type="InterPro" id="IPR035906">
    <property type="entry name" value="MetI-like_sf"/>
</dbReference>
<evidence type="ECO:0000256" key="4">
    <source>
        <dbReference type="ARBA" id="ARBA00022692"/>
    </source>
</evidence>
<comment type="subcellular location">
    <subcellularLocation>
        <location evidence="1">Cell membrane</location>
        <topology evidence="1">Multi-pass membrane protein</topology>
    </subcellularLocation>
</comment>
<feature type="transmembrane region" description="Helical" evidence="7">
    <location>
        <begin position="453"/>
        <end position="475"/>
    </location>
</feature>
<accession>A0A3B0TKP1</accession>
<evidence type="ECO:0000256" key="2">
    <source>
        <dbReference type="ARBA" id="ARBA00022448"/>
    </source>
</evidence>
<name>A0A3B0TKP1_9ZZZZ</name>
<feature type="transmembrane region" description="Helical" evidence="7">
    <location>
        <begin position="131"/>
        <end position="154"/>
    </location>
</feature>
<organism evidence="9">
    <name type="scientific">hydrothermal vent metagenome</name>
    <dbReference type="NCBI Taxonomy" id="652676"/>
    <lineage>
        <taxon>unclassified sequences</taxon>
        <taxon>metagenomes</taxon>
        <taxon>ecological metagenomes</taxon>
    </lineage>
</organism>
<dbReference type="GO" id="GO:0055085">
    <property type="term" value="P:transmembrane transport"/>
    <property type="evidence" value="ECO:0007669"/>
    <property type="project" value="InterPro"/>
</dbReference>
<keyword evidence="4 7" id="KW-0812">Transmembrane</keyword>
<feature type="transmembrane region" description="Helical" evidence="7">
    <location>
        <begin position="194"/>
        <end position="217"/>
    </location>
</feature>
<dbReference type="EMBL" id="UOEO01000092">
    <property type="protein sequence ID" value="VAW18588.1"/>
    <property type="molecule type" value="Genomic_DNA"/>
</dbReference>
<feature type="domain" description="ABC transmembrane type-1" evidence="8">
    <location>
        <begin position="324"/>
        <end position="516"/>
    </location>
</feature>
<feature type="transmembrane region" description="Helical" evidence="7">
    <location>
        <begin position="54"/>
        <end position="76"/>
    </location>
</feature>
<evidence type="ECO:0000256" key="1">
    <source>
        <dbReference type="ARBA" id="ARBA00004651"/>
    </source>
</evidence>
<feature type="transmembrane region" description="Helical" evidence="7">
    <location>
        <begin position="88"/>
        <end position="111"/>
    </location>
</feature>
<sequence length="528" mass="56033">MVHSWFRSITGIIIALVISALMIAMFVAIAGVAGPDIGAPSPESPDIAHLVRMSLIQAGLSTLLSLAGGLGIAWALNRLDFYGRGLIVSLFAAAIVAPGLVVAFGLIAVWGRSGWISELFSLFGMDWKLNIFGLGGILFAHTILNGAFAARILLARLDAIATTKLKIGQSLALGPFQRFFYLDWPAVSSTLGGLGAIIFLLAFTSFPIVLLLGGGPANQTLEVAIYAAVRLDFNLNAAVQLSIVQLLLTGFFILPALFATPSLTGAGSAKKQSWSDGTLARMVQIFVLILGVLAFGLPLLAVLVDGLGPSVLSTLASFYFWRAAATSLFIGSLSAVVTLVFAIALAIARTGVANPLLRAILGLPVFAYLVIPGVVLSLGFFLLARNLSLSGAWVAPSVLILANALLALPFAFSSLAPSISAIDKRYDRLCRALDLDMIARWRLVEWPLLGREIGIVLALGFGFSLGDLAVISLFGTNSFTTLPWAMYQALGAYRSNIAASIGAIMLLLSMVMFWLLPRLFMRWCDADN</sequence>
<feature type="domain" description="ABC transmembrane type-1" evidence="8">
    <location>
        <begin position="51"/>
        <end position="254"/>
    </location>
</feature>
<feature type="transmembrane region" description="Helical" evidence="7">
    <location>
        <begin position="360"/>
        <end position="381"/>
    </location>
</feature>
<keyword evidence="2" id="KW-0813">Transport</keyword>
<dbReference type="InterPro" id="IPR000515">
    <property type="entry name" value="MetI-like"/>
</dbReference>
<evidence type="ECO:0000259" key="8">
    <source>
        <dbReference type="PROSITE" id="PS50928"/>
    </source>
</evidence>
<dbReference type="AlphaFoldDB" id="A0A3B0TKP1"/>
<keyword evidence="6 7" id="KW-0472">Membrane</keyword>
<dbReference type="PANTHER" id="PTHR30183">
    <property type="entry name" value="MOLYBDENUM TRANSPORT SYSTEM PERMEASE PROTEIN MODB"/>
    <property type="match status" value="1"/>
</dbReference>
<feature type="transmembrane region" description="Helical" evidence="7">
    <location>
        <begin position="324"/>
        <end position="348"/>
    </location>
</feature>
<evidence type="ECO:0000256" key="5">
    <source>
        <dbReference type="ARBA" id="ARBA00022989"/>
    </source>
</evidence>
<feature type="transmembrane region" description="Helical" evidence="7">
    <location>
        <begin position="495"/>
        <end position="516"/>
    </location>
</feature>
<dbReference type="PANTHER" id="PTHR30183:SF9">
    <property type="entry name" value="THIAMINE TRANSPORT SYSTEM PERMEASE PROTEIN THIP"/>
    <property type="match status" value="1"/>
</dbReference>
<gene>
    <name evidence="9" type="ORF">MNBD_ALPHA12-1113</name>
</gene>
<dbReference type="Gene3D" id="1.10.3720.10">
    <property type="entry name" value="MetI-like"/>
    <property type="match status" value="2"/>
</dbReference>
<evidence type="ECO:0000256" key="6">
    <source>
        <dbReference type="ARBA" id="ARBA00023136"/>
    </source>
</evidence>
<keyword evidence="3" id="KW-1003">Cell membrane</keyword>
<dbReference type="CDD" id="cd06261">
    <property type="entry name" value="TM_PBP2"/>
    <property type="match status" value="2"/>
</dbReference>
<dbReference type="PROSITE" id="PS50928">
    <property type="entry name" value="ABC_TM1"/>
    <property type="match status" value="2"/>
</dbReference>
<keyword evidence="5 7" id="KW-1133">Transmembrane helix</keyword>
<feature type="transmembrane region" description="Helical" evidence="7">
    <location>
        <begin position="237"/>
        <end position="258"/>
    </location>
</feature>
<evidence type="ECO:0000313" key="9">
    <source>
        <dbReference type="EMBL" id="VAW18588.1"/>
    </source>
</evidence>
<proteinExistence type="predicted"/>
<feature type="transmembrane region" description="Helical" evidence="7">
    <location>
        <begin position="393"/>
        <end position="416"/>
    </location>
</feature>